<dbReference type="InterPro" id="IPR036291">
    <property type="entry name" value="NAD(P)-bd_dom_sf"/>
</dbReference>
<proteinExistence type="predicted"/>
<name>A0ABQ6ITD0_9MICO</name>
<evidence type="ECO:0000313" key="3">
    <source>
        <dbReference type="Proteomes" id="UP001157126"/>
    </source>
</evidence>
<protein>
    <submittedName>
        <fullName evidence="2">3-beta hydroxysteroid dehydrogenase</fullName>
    </submittedName>
</protein>
<evidence type="ECO:0000259" key="1">
    <source>
        <dbReference type="Pfam" id="PF13460"/>
    </source>
</evidence>
<dbReference type="Gene3D" id="3.40.50.720">
    <property type="entry name" value="NAD(P)-binding Rossmann-like Domain"/>
    <property type="match status" value="1"/>
</dbReference>
<comment type="caution">
    <text evidence="2">The sequence shown here is derived from an EMBL/GenBank/DDBJ whole genome shotgun (WGS) entry which is preliminary data.</text>
</comment>
<dbReference type="SUPFAM" id="SSF51735">
    <property type="entry name" value="NAD(P)-binding Rossmann-fold domains"/>
    <property type="match status" value="1"/>
</dbReference>
<accession>A0ABQ6ITD0</accession>
<gene>
    <name evidence="2" type="ORF">GCM10025883_27890</name>
</gene>
<dbReference type="PANTHER" id="PTHR15020:SF50">
    <property type="entry name" value="UPF0659 PROTEIN YMR090W"/>
    <property type="match status" value="1"/>
</dbReference>
<feature type="domain" description="NAD(P)-binding" evidence="1">
    <location>
        <begin position="23"/>
        <end position="210"/>
    </location>
</feature>
<dbReference type="InterPro" id="IPR016040">
    <property type="entry name" value="NAD(P)-bd_dom"/>
</dbReference>
<dbReference type="PANTHER" id="PTHR15020">
    <property type="entry name" value="FLAVIN REDUCTASE-RELATED"/>
    <property type="match status" value="1"/>
</dbReference>
<dbReference type="Proteomes" id="UP001157126">
    <property type="component" value="Unassembled WGS sequence"/>
</dbReference>
<dbReference type="Pfam" id="PF13460">
    <property type="entry name" value="NAD_binding_10"/>
    <property type="match status" value="1"/>
</dbReference>
<evidence type="ECO:0000313" key="2">
    <source>
        <dbReference type="EMBL" id="GMA40744.1"/>
    </source>
</evidence>
<dbReference type="RefSeq" id="WP_284304394.1">
    <property type="nucleotide sequence ID" value="NZ_BSUO01000001.1"/>
</dbReference>
<dbReference type="EMBL" id="BSUO01000001">
    <property type="protein sequence ID" value="GMA40744.1"/>
    <property type="molecule type" value="Genomic_DNA"/>
</dbReference>
<keyword evidence="3" id="KW-1185">Reference proteome</keyword>
<reference evidence="3" key="1">
    <citation type="journal article" date="2019" name="Int. J. Syst. Evol. Microbiol.">
        <title>The Global Catalogue of Microorganisms (GCM) 10K type strain sequencing project: providing services to taxonomists for standard genome sequencing and annotation.</title>
        <authorList>
            <consortium name="The Broad Institute Genomics Platform"/>
            <consortium name="The Broad Institute Genome Sequencing Center for Infectious Disease"/>
            <person name="Wu L."/>
            <person name="Ma J."/>
        </authorList>
    </citation>
    <scope>NUCLEOTIDE SEQUENCE [LARGE SCALE GENOMIC DNA]</scope>
    <source>
        <strain evidence="3">NBRC 113072</strain>
    </source>
</reference>
<sequence>MSDGNGNDRQRPGEHALTVLVAGATGYLGRHVVADLLAEGHEVRALVRDPDALAQEGTSGAPAIPAGSCEVVVGDVTDPASLRGVADGVDVVVSAIGVTGSTADPWAIDHRGNLALLDETLRAAGPRFAYVNVLDGERIASDVTRAKAAFADVLRRSRAEYLIVNPSGFFSDFSAYFEMARSGLVVLVDGGRARANPIHGADLAAVIRRHLEAGTGGDIDVGGPEVMTHREAAQAAFTALGKRPRIVSMPSVVLRAVRVPMRAASPARAGLMDFMVSALTEDSVAPPAGNRVLSEYYAECARRGR</sequence>
<organism evidence="2 3">
    <name type="scientific">Mobilicoccus caccae</name>
    <dbReference type="NCBI Taxonomy" id="1859295"/>
    <lineage>
        <taxon>Bacteria</taxon>
        <taxon>Bacillati</taxon>
        <taxon>Actinomycetota</taxon>
        <taxon>Actinomycetes</taxon>
        <taxon>Micrococcales</taxon>
        <taxon>Dermatophilaceae</taxon>
        <taxon>Mobilicoccus</taxon>
    </lineage>
</organism>